<organism evidence="1 2">
    <name type="scientific">Caecibacteroides pullorum</name>
    <dbReference type="NCBI Taxonomy" id="2725562"/>
    <lineage>
        <taxon>Bacteria</taxon>
        <taxon>Pseudomonadati</taxon>
        <taxon>Bacteroidota</taxon>
        <taxon>Bacteroidia</taxon>
        <taxon>Bacteroidales</taxon>
        <taxon>Bacteroidaceae</taxon>
        <taxon>Caecibacteroides</taxon>
    </lineage>
</organism>
<dbReference type="AlphaFoldDB" id="A0AA40ZTL3"/>
<protein>
    <submittedName>
        <fullName evidence="1">Uncharacterized protein</fullName>
    </submittedName>
</protein>
<evidence type="ECO:0000313" key="1">
    <source>
        <dbReference type="EMBL" id="MBM6857782.1"/>
    </source>
</evidence>
<gene>
    <name evidence="1" type="ORF">H6D15_09265</name>
</gene>
<proteinExistence type="predicted"/>
<dbReference type="EMBL" id="JACJMO010000012">
    <property type="protein sequence ID" value="MBM6857782.1"/>
    <property type="molecule type" value="Genomic_DNA"/>
</dbReference>
<evidence type="ECO:0000313" key="2">
    <source>
        <dbReference type="Proteomes" id="UP000698924"/>
    </source>
</evidence>
<comment type="caution">
    <text evidence="1">The sequence shown here is derived from an EMBL/GenBank/DDBJ whole genome shotgun (WGS) entry which is preliminary data.</text>
</comment>
<accession>A0AA40ZTL3</accession>
<reference evidence="1 2" key="1">
    <citation type="journal article" date="2021" name="Sci. Rep.">
        <title>The distribution of antibiotic resistance genes in chicken gut microbiota commensals.</title>
        <authorList>
            <person name="Juricova H."/>
            <person name="Matiasovicova J."/>
            <person name="Kubasova T."/>
            <person name="Cejkova D."/>
            <person name="Rychlik I."/>
        </authorList>
    </citation>
    <scope>NUCLEOTIDE SEQUENCE [LARGE SCALE GENOMIC DNA]</scope>
    <source>
        <strain evidence="1 2">An421</strain>
    </source>
</reference>
<keyword evidence="2" id="KW-1185">Reference proteome</keyword>
<name>A0AA40ZTL3_9BACT</name>
<dbReference type="PROSITE" id="PS51257">
    <property type="entry name" value="PROKAR_LIPOPROTEIN"/>
    <property type="match status" value="1"/>
</dbReference>
<dbReference type="Proteomes" id="UP000698924">
    <property type="component" value="Unassembled WGS sequence"/>
</dbReference>
<dbReference type="RefSeq" id="WP_204971991.1">
    <property type="nucleotide sequence ID" value="NZ_JAAZTS010000007.1"/>
</dbReference>
<sequence>MKQKILYIIMIVITLFACKNKAYDMIEYKNSETSLCFNVPSYMHKSKEDNSSMLFEGNGKFVNFMWNKSENGWDIDKFSQKMTKDSEGLTLVEKNDTLIVYEIHKGVVTMPALIFSLQERNGYSILVTTMGISRTNHQTITSSIK</sequence>